<evidence type="ECO:0000313" key="5">
    <source>
        <dbReference type="Proteomes" id="UP000186513"/>
    </source>
</evidence>
<sequence length="150" mass="16252">MYQRILVPVDDSDTSRQALLEATRFCCDQHGKTRLVHVIDLAQFTWGGAEFVDVGELQSTLRSAGRKVLDGAAALMQENGIEAETALIEIWGGAISSALIEDAKTWPADIIVMGSHGWTGLDHLLLGSVAEGVVRHAPVPVLIIPIKRKK</sequence>
<comment type="subcellular location">
    <subcellularLocation>
        <location evidence="2">Cytoplasm</location>
    </subcellularLocation>
</comment>
<dbReference type="InterPro" id="IPR006016">
    <property type="entry name" value="UspA"/>
</dbReference>
<keyword evidence="2" id="KW-0963">Cytoplasm</keyword>
<organism evidence="4 5">
    <name type="scientific">Chitinimonas taiwanensis DSM 18899</name>
    <dbReference type="NCBI Taxonomy" id="1121279"/>
    <lineage>
        <taxon>Bacteria</taxon>
        <taxon>Pseudomonadati</taxon>
        <taxon>Pseudomonadota</taxon>
        <taxon>Betaproteobacteria</taxon>
        <taxon>Neisseriales</taxon>
        <taxon>Chitinibacteraceae</taxon>
        <taxon>Chitinimonas</taxon>
    </lineage>
</organism>
<dbReference type="EMBL" id="FPKR01000003">
    <property type="protein sequence ID" value="SFZ73873.1"/>
    <property type="molecule type" value="Genomic_DNA"/>
</dbReference>
<evidence type="ECO:0000256" key="2">
    <source>
        <dbReference type="PIRNR" id="PIRNR006276"/>
    </source>
</evidence>
<dbReference type="SUPFAM" id="SSF52402">
    <property type="entry name" value="Adenine nucleotide alpha hydrolases-like"/>
    <property type="match status" value="1"/>
</dbReference>
<dbReference type="CDD" id="cd00293">
    <property type="entry name" value="USP-like"/>
    <property type="match status" value="1"/>
</dbReference>
<dbReference type="PIRSF" id="PIRSF006276">
    <property type="entry name" value="UspA"/>
    <property type="match status" value="1"/>
</dbReference>
<dbReference type="GO" id="GO:0005737">
    <property type="term" value="C:cytoplasm"/>
    <property type="evidence" value="ECO:0007669"/>
    <property type="project" value="UniProtKB-SubCell"/>
</dbReference>
<accession>A0A1K2HBH3</accession>
<keyword evidence="5" id="KW-1185">Reference proteome</keyword>
<dbReference type="PRINTS" id="PR01438">
    <property type="entry name" value="UNVRSLSTRESS"/>
</dbReference>
<dbReference type="STRING" id="1121279.SAMN02745887_01013"/>
<comment type="similarity">
    <text evidence="1 2">Belongs to the universal stress protein A family.</text>
</comment>
<reference evidence="4 5" key="1">
    <citation type="submission" date="2016-11" db="EMBL/GenBank/DDBJ databases">
        <authorList>
            <person name="Jaros S."/>
            <person name="Januszkiewicz K."/>
            <person name="Wedrychowicz H."/>
        </authorList>
    </citation>
    <scope>NUCLEOTIDE SEQUENCE [LARGE SCALE GENOMIC DNA]</scope>
    <source>
        <strain evidence="4 5">DSM 18899</strain>
    </source>
</reference>
<feature type="domain" description="UspA" evidence="3">
    <location>
        <begin position="1"/>
        <end position="145"/>
    </location>
</feature>
<dbReference type="Proteomes" id="UP000186513">
    <property type="component" value="Unassembled WGS sequence"/>
</dbReference>
<gene>
    <name evidence="4" type="ORF">SAMN02745887_01013</name>
</gene>
<dbReference type="InterPro" id="IPR006015">
    <property type="entry name" value="Universal_stress_UspA"/>
</dbReference>
<name>A0A1K2HBH3_9NEIS</name>
<dbReference type="AlphaFoldDB" id="A0A1K2HBH3"/>
<evidence type="ECO:0000313" key="4">
    <source>
        <dbReference type="EMBL" id="SFZ73873.1"/>
    </source>
</evidence>
<evidence type="ECO:0000259" key="3">
    <source>
        <dbReference type="Pfam" id="PF00582"/>
    </source>
</evidence>
<dbReference type="PANTHER" id="PTHR46268">
    <property type="entry name" value="STRESS RESPONSE PROTEIN NHAX"/>
    <property type="match status" value="1"/>
</dbReference>
<proteinExistence type="inferred from homology"/>
<protein>
    <recommendedName>
        <fullName evidence="2">Universal stress protein</fullName>
    </recommendedName>
</protein>
<dbReference type="PANTHER" id="PTHR46268:SF6">
    <property type="entry name" value="UNIVERSAL STRESS PROTEIN UP12"/>
    <property type="match status" value="1"/>
</dbReference>
<dbReference type="InterPro" id="IPR014729">
    <property type="entry name" value="Rossmann-like_a/b/a_fold"/>
</dbReference>
<dbReference type="Pfam" id="PF00582">
    <property type="entry name" value="Usp"/>
    <property type="match status" value="1"/>
</dbReference>
<evidence type="ECO:0000256" key="1">
    <source>
        <dbReference type="ARBA" id="ARBA00008791"/>
    </source>
</evidence>
<dbReference type="OrthoDB" id="8547832at2"/>
<dbReference type="RefSeq" id="WP_072427538.1">
    <property type="nucleotide sequence ID" value="NZ_FPKR01000003.1"/>
</dbReference>
<dbReference type="Gene3D" id="3.40.50.620">
    <property type="entry name" value="HUPs"/>
    <property type="match status" value="1"/>
</dbReference>